<evidence type="ECO:0000256" key="5">
    <source>
        <dbReference type="ARBA" id="ARBA00022787"/>
    </source>
</evidence>
<comment type="caution">
    <text evidence="10">The sequence shown here is derived from an EMBL/GenBank/DDBJ whole genome shotgun (WGS) entry which is preliminary data.</text>
</comment>
<keyword evidence="9" id="KW-0472">Membrane</keyword>
<evidence type="ECO:0000313" key="10">
    <source>
        <dbReference type="EMBL" id="KAF8414409.1"/>
    </source>
</evidence>
<dbReference type="Proteomes" id="UP001194468">
    <property type="component" value="Unassembled WGS sequence"/>
</dbReference>
<dbReference type="GO" id="GO:0005742">
    <property type="term" value="C:mitochondrial outer membrane translocase complex"/>
    <property type="evidence" value="ECO:0007669"/>
    <property type="project" value="InterPro"/>
</dbReference>
<dbReference type="InterPro" id="IPR012621">
    <property type="entry name" value="Tom7"/>
</dbReference>
<reference evidence="10" key="2">
    <citation type="journal article" date="2020" name="Nat. Commun.">
        <title>Large-scale genome sequencing of mycorrhizal fungi provides insights into the early evolution of symbiotic traits.</title>
        <authorList>
            <person name="Miyauchi S."/>
            <person name="Kiss E."/>
            <person name="Kuo A."/>
            <person name="Drula E."/>
            <person name="Kohler A."/>
            <person name="Sanchez-Garcia M."/>
            <person name="Morin E."/>
            <person name="Andreopoulos B."/>
            <person name="Barry K.W."/>
            <person name="Bonito G."/>
            <person name="Buee M."/>
            <person name="Carver A."/>
            <person name="Chen C."/>
            <person name="Cichocki N."/>
            <person name="Clum A."/>
            <person name="Culley D."/>
            <person name="Crous P.W."/>
            <person name="Fauchery L."/>
            <person name="Girlanda M."/>
            <person name="Hayes R.D."/>
            <person name="Keri Z."/>
            <person name="LaButti K."/>
            <person name="Lipzen A."/>
            <person name="Lombard V."/>
            <person name="Magnuson J."/>
            <person name="Maillard F."/>
            <person name="Murat C."/>
            <person name="Nolan M."/>
            <person name="Ohm R.A."/>
            <person name="Pangilinan J."/>
            <person name="Pereira M.F."/>
            <person name="Perotto S."/>
            <person name="Peter M."/>
            <person name="Pfister S."/>
            <person name="Riley R."/>
            <person name="Sitrit Y."/>
            <person name="Stielow J.B."/>
            <person name="Szollosi G."/>
            <person name="Zifcakova L."/>
            <person name="Stursova M."/>
            <person name="Spatafora J.W."/>
            <person name="Tedersoo L."/>
            <person name="Vaario L.M."/>
            <person name="Yamada A."/>
            <person name="Yan M."/>
            <person name="Wang P."/>
            <person name="Xu J."/>
            <person name="Bruns T."/>
            <person name="Baldrian P."/>
            <person name="Vilgalys R."/>
            <person name="Dunand C."/>
            <person name="Henrissat B."/>
            <person name="Grigoriev I.V."/>
            <person name="Hibbett D."/>
            <person name="Nagy L.G."/>
            <person name="Martin F.M."/>
        </authorList>
    </citation>
    <scope>NUCLEOTIDE SEQUENCE</scope>
    <source>
        <strain evidence="10">BED1</strain>
    </source>
</reference>
<gene>
    <name evidence="10" type="ORF">L210DRAFT_3435735</name>
</gene>
<comment type="subcellular location">
    <subcellularLocation>
        <location evidence="1">Mitochondrion outer membrane</location>
        <topology evidence="1">Single-pass membrane protein</topology>
    </subcellularLocation>
</comment>
<evidence type="ECO:0000256" key="9">
    <source>
        <dbReference type="ARBA" id="ARBA00023136"/>
    </source>
</evidence>
<sequence>PQRVLQERILKVVELGRTVMHYGWIPMIIYMGYTRSSPQPMFIKSVSPFSSCVALTIPVDS</sequence>
<keyword evidence="5" id="KW-1000">Mitochondrion outer membrane</keyword>
<evidence type="ECO:0000256" key="7">
    <source>
        <dbReference type="ARBA" id="ARBA00022989"/>
    </source>
</evidence>
<evidence type="ECO:0000256" key="3">
    <source>
        <dbReference type="ARBA" id="ARBA00022448"/>
    </source>
</evidence>
<proteinExistence type="inferred from homology"/>
<reference evidence="10" key="1">
    <citation type="submission" date="2019-10" db="EMBL/GenBank/DDBJ databases">
        <authorList>
            <consortium name="DOE Joint Genome Institute"/>
            <person name="Kuo A."/>
            <person name="Miyauchi S."/>
            <person name="Kiss E."/>
            <person name="Drula E."/>
            <person name="Kohler A."/>
            <person name="Sanchez-Garcia M."/>
            <person name="Andreopoulos B."/>
            <person name="Barry K.W."/>
            <person name="Bonito G."/>
            <person name="Buee M."/>
            <person name="Carver A."/>
            <person name="Chen C."/>
            <person name="Cichocki N."/>
            <person name="Clum A."/>
            <person name="Culley D."/>
            <person name="Crous P.W."/>
            <person name="Fauchery L."/>
            <person name="Girlanda M."/>
            <person name="Hayes R."/>
            <person name="Keri Z."/>
            <person name="LaButti K."/>
            <person name="Lipzen A."/>
            <person name="Lombard V."/>
            <person name="Magnuson J."/>
            <person name="Maillard F."/>
            <person name="Morin E."/>
            <person name="Murat C."/>
            <person name="Nolan M."/>
            <person name="Ohm R."/>
            <person name="Pangilinan J."/>
            <person name="Pereira M."/>
            <person name="Perotto S."/>
            <person name="Peter M."/>
            <person name="Riley R."/>
            <person name="Sitrit Y."/>
            <person name="Stielow B."/>
            <person name="Szollosi G."/>
            <person name="Zifcakova L."/>
            <person name="Stursova M."/>
            <person name="Spatafora J.W."/>
            <person name="Tedersoo L."/>
            <person name="Vaario L.-M."/>
            <person name="Yamada A."/>
            <person name="Yan M."/>
            <person name="Wang P."/>
            <person name="Xu J."/>
            <person name="Bruns T."/>
            <person name="Baldrian P."/>
            <person name="Vilgalys R."/>
            <person name="Henrissat B."/>
            <person name="Grigoriev I.V."/>
            <person name="Hibbett D."/>
            <person name="Nagy L.G."/>
            <person name="Martin F.M."/>
        </authorList>
    </citation>
    <scope>NUCLEOTIDE SEQUENCE</scope>
    <source>
        <strain evidence="10">BED1</strain>
    </source>
</reference>
<keyword evidence="4" id="KW-0812">Transmembrane</keyword>
<evidence type="ECO:0000256" key="8">
    <source>
        <dbReference type="ARBA" id="ARBA00023128"/>
    </source>
</evidence>
<name>A0AAD4B923_BOLED</name>
<evidence type="ECO:0000256" key="4">
    <source>
        <dbReference type="ARBA" id="ARBA00022692"/>
    </source>
</evidence>
<keyword evidence="7" id="KW-1133">Transmembrane helix</keyword>
<accession>A0AAD4B923</accession>
<evidence type="ECO:0000256" key="2">
    <source>
        <dbReference type="ARBA" id="ARBA00010917"/>
    </source>
</evidence>
<dbReference type="Pfam" id="PF08038">
    <property type="entry name" value="Tom7"/>
    <property type="match status" value="1"/>
</dbReference>
<keyword evidence="11" id="KW-1185">Reference proteome</keyword>
<evidence type="ECO:0000313" key="11">
    <source>
        <dbReference type="Proteomes" id="UP001194468"/>
    </source>
</evidence>
<dbReference type="EMBL" id="WHUW01000543">
    <property type="protein sequence ID" value="KAF8414409.1"/>
    <property type="molecule type" value="Genomic_DNA"/>
</dbReference>
<keyword evidence="3" id="KW-0813">Transport</keyword>
<feature type="non-terminal residue" evidence="10">
    <location>
        <position position="61"/>
    </location>
</feature>
<organism evidence="10 11">
    <name type="scientific">Boletus edulis BED1</name>
    <dbReference type="NCBI Taxonomy" id="1328754"/>
    <lineage>
        <taxon>Eukaryota</taxon>
        <taxon>Fungi</taxon>
        <taxon>Dikarya</taxon>
        <taxon>Basidiomycota</taxon>
        <taxon>Agaricomycotina</taxon>
        <taxon>Agaricomycetes</taxon>
        <taxon>Agaricomycetidae</taxon>
        <taxon>Boletales</taxon>
        <taxon>Boletineae</taxon>
        <taxon>Boletaceae</taxon>
        <taxon>Boletoideae</taxon>
        <taxon>Boletus</taxon>
    </lineage>
</organism>
<comment type="similarity">
    <text evidence="2">Belongs to the Tom7 family.</text>
</comment>
<keyword evidence="8" id="KW-0496">Mitochondrion</keyword>
<keyword evidence="6" id="KW-0653">Protein transport</keyword>
<evidence type="ECO:0000256" key="6">
    <source>
        <dbReference type="ARBA" id="ARBA00022927"/>
    </source>
</evidence>
<dbReference type="GO" id="GO:0030150">
    <property type="term" value="P:protein import into mitochondrial matrix"/>
    <property type="evidence" value="ECO:0007669"/>
    <property type="project" value="InterPro"/>
</dbReference>
<protein>
    <submittedName>
        <fullName evidence="10">Tom7-domain-containing protein</fullName>
    </submittedName>
</protein>
<dbReference type="AlphaFoldDB" id="A0AAD4B923"/>
<evidence type="ECO:0000256" key="1">
    <source>
        <dbReference type="ARBA" id="ARBA00004572"/>
    </source>
</evidence>